<organism evidence="2 3">
    <name type="scientific">Segetibacter aerophilus</name>
    <dbReference type="NCBI Taxonomy" id="670293"/>
    <lineage>
        <taxon>Bacteria</taxon>
        <taxon>Pseudomonadati</taxon>
        <taxon>Bacteroidota</taxon>
        <taxon>Chitinophagia</taxon>
        <taxon>Chitinophagales</taxon>
        <taxon>Chitinophagaceae</taxon>
        <taxon>Segetibacter</taxon>
    </lineage>
</organism>
<name>A0A512BIP1_9BACT</name>
<comment type="caution">
    <text evidence="2">The sequence shown here is derived from an EMBL/GenBank/DDBJ whole genome shotgun (WGS) entry which is preliminary data.</text>
</comment>
<feature type="transmembrane region" description="Helical" evidence="1">
    <location>
        <begin position="190"/>
        <end position="209"/>
    </location>
</feature>
<keyword evidence="1" id="KW-0472">Membrane</keyword>
<protein>
    <submittedName>
        <fullName evidence="2">Uncharacterized protein</fullName>
    </submittedName>
</protein>
<dbReference type="AlphaFoldDB" id="A0A512BIP1"/>
<feature type="transmembrane region" description="Helical" evidence="1">
    <location>
        <begin position="247"/>
        <end position="263"/>
    </location>
</feature>
<evidence type="ECO:0000256" key="1">
    <source>
        <dbReference type="SAM" id="Phobius"/>
    </source>
</evidence>
<sequence>MIGAIIYATTIVTKKFTGTKTFSAFSGWQLANDALHVMQHDQVDTNKIKDKEVKDFIRFTMHLFDTTKQTFPDSGATAVFMWHINSPLKKYMTVYPRRSNYYFKTWNAVGPIYNNFGKAVILQNPGSYVKHFVVPNLKAYLFPPLEMYETYMEDHDTIAAVAQRYYHYKSNKSPKHHPILYAVAFEPMRYISIIINLVFILCYIGYFVSDKYKKEPRLYNQALLCFTAFYIGNFFFIVLLAPSVMRYNIFITTLSFPILLYLIQQASSLANKRSINEIIAAA</sequence>
<evidence type="ECO:0000313" key="2">
    <source>
        <dbReference type="EMBL" id="GEO11687.1"/>
    </source>
</evidence>
<evidence type="ECO:0000313" key="3">
    <source>
        <dbReference type="Proteomes" id="UP000321513"/>
    </source>
</evidence>
<keyword evidence="1" id="KW-1133">Transmembrane helix</keyword>
<reference evidence="2 3" key="1">
    <citation type="submission" date="2019-07" db="EMBL/GenBank/DDBJ databases">
        <title>Whole genome shotgun sequence of Segetibacter aerophilus NBRC 106135.</title>
        <authorList>
            <person name="Hosoyama A."/>
            <person name="Uohara A."/>
            <person name="Ohji S."/>
            <person name="Ichikawa N."/>
        </authorList>
    </citation>
    <scope>NUCLEOTIDE SEQUENCE [LARGE SCALE GENOMIC DNA]</scope>
    <source>
        <strain evidence="2 3">NBRC 106135</strain>
    </source>
</reference>
<feature type="transmembrane region" description="Helical" evidence="1">
    <location>
        <begin position="221"/>
        <end position="241"/>
    </location>
</feature>
<accession>A0A512BIP1</accession>
<dbReference type="Proteomes" id="UP000321513">
    <property type="component" value="Unassembled WGS sequence"/>
</dbReference>
<gene>
    <name evidence="2" type="ORF">SAE01_41830</name>
</gene>
<keyword evidence="1" id="KW-0812">Transmembrane</keyword>
<keyword evidence="3" id="KW-1185">Reference proteome</keyword>
<dbReference type="EMBL" id="BJYT01000027">
    <property type="protein sequence ID" value="GEO11687.1"/>
    <property type="molecule type" value="Genomic_DNA"/>
</dbReference>
<proteinExistence type="predicted"/>